<dbReference type="InterPro" id="IPR029190">
    <property type="entry name" value="Rrp14/SURF6_C"/>
</dbReference>
<dbReference type="Proteomes" id="UP000829291">
    <property type="component" value="Chromosome 3"/>
</dbReference>
<protein>
    <submittedName>
        <fullName evidence="8">Surfeit locus protein 6 homolog</fullName>
    </submittedName>
</protein>
<dbReference type="GeneID" id="107220167"/>
<evidence type="ECO:0000256" key="5">
    <source>
        <dbReference type="SAM" id="MobiDB-lite"/>
    </source>
</evidence>
<reference evidence="8" key="1">
    <citation type="submission" date="2025-08" db="UniProtKB">
        <authorList>
            <consortium name="RefSeq"/>
        </authorList>
    </citation>
    <scope>IDENTIFICATION</scope>
    <source>
        <tissue evidence="8">Thorax and Abdomen</tissue>
    </source>
</reference>
<evidence type="ECO:0000256" key="2">
    <source>
        <dbReference type="ARBA" id="ARBA00005904"/>
    </source>
</evidence>
<keyword evidence="4" id="KW-0175">Coiled coil</keyword>
<feature type="compositionally biased region" description="Basic and acidic residues" evidence="5">
    <location>
        <begin position="229"/>
        <end position="278"/>
    </location>
</feature>
<evidence type="ECO:0000256" key="4">
    <source>
        <dbReference type="SAM" id="Coils"/>
    </source>
</evidence>
<evidence type="ECO:0000313" key="8">
    <source>
        <dbReference type="RefSeq" id="XP_046590443.1"/>
    </source>
</evidence>
<feature type="compositionally biased region" description="Basic residues" evidence="5">
    <location>
        <begin position="291"/>
        <end position="302"/>
    </location>
</feature>
<keyword evidence="7" id="KW-1185">Reference proteome</keyword>
<accession>A0ABM3FR08</accession>
<feature type="domain" description="Ribosomal RNA-processing protein 14/surfeit locus protein 6 C-terminal" evidence="6">
    <location>
        <begin position="106"/>
        <end position="286"/>
    </location>
</feature>
<feature type="region of interest" description="Disordered" evidence="5">
    <location>
        <begin position="229"/>
        <end position="302"/>
    </location>
</feature>
<dbReference type="PANTHER" id="PTHR14369:SF0">
    <property type="entry name" value="SURFEIT LOCUS PROTEIN 6"/>
    <property type="match status" value="1"/>
</dbReference>
<name>A0ABM3FR08_NEOLC</name>
<comment type="subcellular location">
    <subcellularLocation>
        <location evidence="1">Nucleus</location>
    </subcellularLocation>
</comment>
<evidence type="ECO:0000313" key="7">
    <source>
        <dbReference type="Proteomes" id="UP000829291"/>
    </source>
</evidence>
<dbReference type="InterPro" id="IPR007019">
    <property type="entry name" value="SURF6"/>
</dbReference>
<feature type="region of interest" description="Disordered" evidence="5">
    <location>
        <begin position="130"/>
        <end position="151"/>
    </location>
</feature>
<evidence type="ECO:0000256" key="1">
    <source>
        <dbReference type="ARBA" id="ARBA00004123"/>
    </source>
</evidence>
<organism evidence="7 8">
    <name type="scientific">Neodiprion lecontei</name>
    <name type="common">Redheaded pine sawfly</name>
    <dbReference type="NCBI Taxonomy" id="441921"/>
    <lineage>
        <taxon>Eukaryota</taxon>
        <taxon>Metazoa</taxon>
        <taxon>Ecdysozoa</taxon>
        <taxon>Arthropoda</taxon>
        <taxon>Hexapoda</taxon>
        <taxon>Insecta</taxon>
        <taxon>Pterygota</taxon>
        <taxon>Neoptera</taxon>
        <taxon>Endopterygota</taxon>
        <taxon>Hymenoptera</taxon>
        <taxon>Tenthredinoidea</taxon>
        <taxon>Diprionidae</taxon>
        <taxon>Diprioninae</taxon>
        <taxon>Neodiprion</taxon>
    </lineage>
</organism>
<dbReference type="Pfam" id="PF04935">
    <property type="entry name" value="SURF6"/>
    <property type="match status" value="1"/>
</dbReference>
<proteinExistence type="inferred from homology"/>
<feature type="coiled-coil region" evidence="4">
    <location>
        <begin position="79"/>
        <end position="126"/>
    </location>
</feature>
<dbReference type="RefSeq" id="XP_046590443.1">
    <property type="nucleotide sequence ID" value="XM_046734487.1"/>
</dbReference>
<dbReference type="PANTHER" id="PTHR14369">
    <property type="entry name" value="SURFEIT LOCUS PROTEIN 6"/>
    <property type="match status" value="1"/>
</dbReference>
<evidence type="ECO:0000256" key="3">
    <source>
        <dbReference type="ARBA" id="ARBA00023242"/>
    </source>
</evidence>
<comment type="similarity">
    <text evidence="2">Belongs to the SURF6 family.</text>
</comment>
<evidence type="ECO:0000259" key="6">
    <source>
        <dbReference type="Pfam" id="PF04935"/>
    </source>
</evidence>
<sequence length="302" mass="35065">MQLTETRKAKSFDVKLAKQILIRENKYITDLFSRMPIPYSALHKNDEFQDDDADHEQQTNDREKMFLALGSGTSRANTLIELHEKLEQLKGKRLDYKAKLLKKGLKNRLKKKSKKEERLMQKKLAKTELAAAGGAKAKHENGDVPKFTRPKPIFNSEGKMVFSKFDFSEIGAKKVQPKVDKDPKKILQKLEKQKLKINELQQAGKKDAADELQERQAWKTVLAKASGEKVKDNPELLKKSVKKEEQKRKHSAKKWEARKEKVQKSLEEKQQKRQENINKRKRENKINNLKRASKKGRIIPGF</sequence>
<gene>
    <name evidence="8" type="primary">LOC107220167</name>
</gene>
<keyword evidence="3" id="KW-0539">Nucleus</keyword>